<evidence type="ECO:0000313" key="10">
    <source>
        <dbReference type="EMBL" id="OJJ24895.1"/>
    </source>
</evidence>
<dbReference type="InterPro" id="IPR037494">
    <property type="entry name" value="RAF1"/>
</dbReference>
<feature type="domain" description="Rubisco accumulation factor 1 helix turn helix" evidence="9">
    <location>
        <begin position="15"/>
        <end position="74"/>
    </location>
</feature>
<keyword evidence="1 6" id="KW-0963">Cytoplasm</keyword>
<dbReference type="PANTHER" id="PTHR35299">
    <property type="entry name" value="RUBISCO ACCUMULATION FACTOR 1"/>
    <property type="match status" value="1"/>
</dbReference>
<keyword evidence="2 6" id="KW-0602">Photosynthesis</keyword>
<comment type="domain">
    <text evidence="6">Has 3 domains, the N-terminal alpha-helical domain, an extended flexible linker and the C-terminal beta-sheet domain. The 2 C-terminal beta-sheet domains are swapped and pack against each other to form the dimer interface.</text>
</comment>
<dbReference type="Pfam" id="PF18578">
    <property type="entry name" value="Raf1_N"/>
    <property type="match status" value="1"/>
</dbReference>
<dbReference type="InterPro" id="IPR040781">
    <property type="entry name" value="Raf1_HTH"/>
</dbReference>
<organism evidence="10 11">
    <name type="scientific">Roseofilum reptotaenium AO1-A</name>
    <dbReference type="NCBI Taxonomy" id="1925591"/>
    <lineage>
        <taxon>Bacteria</taxon>
        <taxon>Bacillati</taxon>
        <taxon>Cyanobacteriota</taxon>
        <taxon>Cyanophyceae</taxon>
        <taxon>Desertifilales</taxon>
        <taxon>Desertifilaceae</taxon>
        <taxon>Roseofilum</taxon>
    </lineage>
</organism>
<dbReference type="GO" id="GO:0005737">
    <property type="term" value="C:cytoplasm"/>
    <property type="evidence" value="ECO:0007669"/>
    <property type="project" value="UniProtKB-SubCell"/>
</dbReference>
<dbReference type="InterPro" id="IPR041358">
    <property type="entry name" value="Raf1_N"/>
</dbReference>
<comment type="function">
    <text evidence="6">A major RuBisCO chaperone. Acts after GroEL-GroES chaperonin to fold and/or assemble the large subunit of RuBisCO (ccbL, rbcL). Cooperates with RbcX in RbcL folding, plays the major role in assembly of dimers into RbcL(8)-Raf1(8) intermediate complexes. RbcS replaces Raf1, leading to holoenzyme formation.</text>
</comment>
<keyword evidence="4 6" id="KW-0120">Carbon dioxide fixation</keyword>
<keyword evidence="3 6" id="KW-0143">Chaperone</keyword>
<dbReference type="Proteomes" id="UP000183940">
    <property type="component" value="Unassembled WGS sequence"/>
</dbReference>
<dbReference type="InterPro" id="IPR046382">
    <property type="entry name" value="Raf1_cyn"/>
</dbReference>
<feature type="domain" description="Rubisco accumulation factor 1 alpha-helical" evidence="8">
    <location>
        <begin position="87"/>
        <end position="192"/>
    </location>
</feature>
<dbReference type="STRING" id="1925591.BI308_14360"/>
<comment type="subcellular location">
    <subcellularLocation>
        <location evidence="6">Cytoplasm</location>
    </subcellularLocation>
</comment>
<dbReference type="GO" id="GO:0110102">
    <property type="term" value="P:ribulose bisphosphate carboxylase complex assembly"/>
    <property type="evidence" value="ECO:0007669"/>
    <property type="project" value="UniProtKB-UniRule"/>
</dbReference>
<gene>
    <name evidence="6" type="primary">raf1</name>
    <name evidence="10" type="ORF">BI308_14360</name>
</gene>
<dbReference type="InterPro" id="IPR040858">
    <property type="entry name" value="Raf1_C"/>
</dbReference>
<dbReference type="AlphaFoldDB" id="A0A1L9QQC9"/>
<comment type="similarity">
    <text evidence="6">Belongs to the RAF family.</text>
</comment>
<dbReference type="HAMAP" id="MF_00856">
    <property type="entry name" value="Raf1"/>
    <property type="match status" value="1"/>
</dbReference>
<dbReference type="EMBL" id="MLAW01000024">
    <property type="protein sequence ID" value="OJJ24895.1"/>
    <property type="molecule type" value="Genomic_DNA"/>
</dbReference>
<evidence type="ECO:0000259" key="7">
    <source>
        <dbReference type="Pfam" id="PF18087"/>
    </source>
</evidence>
<dbReference type="GO" id="GO:0015979">
    <property type="term" value="P:photosynthesis"/>
    <property type="evidence" value="ECO:0007669"/>
    <property type="project" value="UniProtKB-KW"/>
</dbReference>
<sequence length="358" mass="40714">MSYSPYSPPNVEPIDADALLLQLRRKQGTWVEWGQACSQLQKVGYAPDRIFEETGFEPVQQNQVMVAAQVYTSLTKAEIKESVRSHFNQKGSDILYEFRILTQLQRVAAAEFSLDHNLDADQAHELAKAIKDFSRSSSPAEGFSQHPGDIMAHQCWKSARQHKDIQERSRLIAKGLRYAQSNTARQHLEHLLTDFTIVPQKSAPRLPVYRLESAHESPRVIPVVGQFPLTLEDWKAVPLIEALEPFGVVRSQGASAFVAVPGWSVIRAMGDPVALLANSDELPGALSENSEPILMLVDRQERQWDSDRYFLVDIDGQLELQWWETEPDQPLLAQLVLLMRPHRILDEDFTKELWQIEE</sequence>
<feature type="region of interest" description="N-terminal alpha-helix" evidence="6">
    <location>
        <begin position="13"/>
        <end position="194"/>
    </location>
</feature>
<dbReference type="Pfam" id="PF18087">
    <property type="entry name" value="RuBisCo_chap_C"/>
    <property type="match status" value="1"/>
</dbReference>
<evidence type="ECO:0000256" key="4">
    <source>
        <dbReference type="ARBA" id="ARBA00023300"/>
    </source>
</evidence>
<evidence type="ECO:0000256" key="1">
    <source>
        <dbReference type="ARBA" id="ARBA00022490"/>
    </source>
</evidence>
<evidence type="ECO:0000259" key="8">
    <source>
        <dbReference type="Pfam" id="PF18578"/>
    </source>
</evidence>
<protein>
    <recommendedName>
        <fullName evidence="5 6">RuBisCO accumulation factor 1</fullName>
    </recommendedName>
</protein>
<name>A0A1L9QQC9_9CYAN</name>
<evidence type="ECO:0000256" key="6">
    <source>
        <dbReference type="HAMAP-Rule" id="MF_00856"/>
    </source>
</evidence>
<evidence type="ECO:0000256" key="2">
    <source>
        <dbReference type="ARBA" id="ARBA00022531"/>
    </source>
</evidence>
<evidence type="ECO:0000259" key="9">
    <source>
        <dbReference type="Pfam" id="PF18579"/>
    </source>
</evidence>
<dbReference type="PANTHER" id="PTHR35299:SF6">
    <property type="entry name" value="RUBISCO ACCUMULATION FACTOR 1"/>
    <property type="match status" value="1"/>
</dbReference>
<feature type="region of interest" description="C-terminal beta-sheet" evidence="6">
    <location>
        <begin position="218"/>
        <end position="344"/>
    </location>
</feature>
<feature type="domain" description="Rubisco accumulation factor 1 C-terminal" evidence="7">
    <location>
        <begin position="206"/>
        <end position="343"/>
    </location>
</feature>
<reference evidence="10" key="1">
    <citation type="submission" date="2016-10" db="EMBL/GenBank/DDBJ databases">
        <title>CRISPR-Cas defence system in Roseofilum reptotaenium: evidence of a bacteriophage-cyanobacterium arms race in the coral black band disease.</title>
        <authorList>
            <person name="Buerger P."/>
            <person name="Wood-Charlson E.M."/>
            <person name="Weynberg K.D."/>
            <person name="Willis B."/>
            <person name="Van Oppen M.J."/>
        </authorList>
    </citation>
    <scope>NUCLEOTIDE SEQUENCE [LARGE SCALE GENOMIC DNA]</scope>
    <source>
        <strain evidence="10">AO1-A</strain>
    </source>
</reference>
<accession>A0A1L9QQC9</accession>
<evidence type="ECO:0000256" key="3">
    <source>
        <dbReference type="ARBA" id="ARBA00023186"/>
    </source>
</evidence>
<comment type="subunit">
    <text evidence="6">Homodimer. Forms an RbcL(8)-Raf1(8) complex. Forms complexes of many stoichiometries with RbcL with and without RbcS. RbcX and Raf1 can bind simultaneously to RbcL.</text>
</comment>
<dbReference type="Pfam" id="PF18579">
    <property type="entry name" value="Raf1_HTH"/>
    <property type="match status" value="1"/>
</dbReference>
<dbReference type="GO" id="GO:0015977">
    <property type="term" value="P:carbon fixation"/>
    <property type="evidence" value="ECO:0007669"/>
    <property type="project" value="UniProtKB-UniRule"/>
</dbReference>
<comment type="caution">
    <text evidence="10">The sequence shown here is derived from an EMBL/GenBank/DDBJ whole genome shotgun (WGS) entry which is preliminary data.</text>
</comment>
<keyword evidence="11" id="KW-1185">Reference proteome</keyword>
<evidence type="ECO:0000256" key="5">
    <source>
        <dbReference type="ARBA" id="ARBA00023859"/>
    </source>
</evidence>
<proteinExistence type="inferred from homology"/>
<evidence type="ECO:0000313" key="11">
    <source>
        <dbReference type="Proteomes" id="UP000183940"/>
    </source>
</evidence>